<evidence type="ECO:0000313" key="3">
    <source>
        <dbReference type="Proteomes" id="UP000198461"/>
    </source>
</evidence>
<keyword evidence="1" id="KW-0472">Membrane</keyword>
<dbReference type="PANTHER" id="PTHR36443:SF1">
    <property type="entry name" value="BSR5223 PROTEIN"/>
    <property type="match status" value="1"/>
</dbReference>
<dbReference type="OrthoDB" id="9811610at2"/>
<evidence type="ECO:0008006" key="4">
    <source>
        <dbReference type="Google" id="ProtNLM"/>
    </source>
</evidence>
<feature type="transmembrane region" description="Helical" evidence="1">
    <location>
        <begin position="44"/>
        <end position="67"/>
    </location>
</feature>
<dbReference type="Proteomes" id="UP000198461">
    <property type="component" value="Unassembled WGS sequence"/>
</dbReference>
<keyword evidence="3" id="KW-1185">Reference proteome</keyword>
<organism evidence="2 3">
    <name type="scientific">Sulfurivirga caldicuralii</name>
    <dbReference type="NCBI Taxonomy" id="364032"/>
    <lineage>
        <taxon>Bacteria</taxon>
        <taxon>Pseudomonadati</taxon>
        <taxon>Pseudomonadota</taxon>
        <taxon>Gammaproteobacteria</taxon>
        <taxon>Thiotrichales</taxon>
        <taxon>Piscirickettsiaceae</taxon>
        <taxon>Sulfurivirga</taxon>
    </lineage>
</organism>
<keyword evidence="1" id="KW-0812">Transmembrane</keyword>
<evidence type="ECO:0000256" key="1">
    <source>
        <dbReference type="SAM" id="Phobius"/>
    </source>
</evidence>
<dbReference type="AlphaFoldDB" id="A0A1N6DEE8"/>
<dbReference type="InterPro" id="IPR021320">
    <property type="entry name" value="DUF2905"/>
</dbReference>
<accession>A0A1N6DEE8</accession>
<dbReference type="STRING" id="364032.SAMN05443662_0074"/>
<sequence>MGKLFIMLGLFLLAIGILLQWAPQLLSWFGRLPGDIDIQTEHTRIFIPITSMIVVSIVLSLILNIFLRR</sequence>
<dbReference type="EMBL" id="FSRE01000001">
    <property type="protein sequence ID" value="SIN69043.1"/>
    <property type="molecule type" value="Genomic_DNA"/>
</dbReference>
<name>A0A1N6DEE8_9GAMM</name>
<dbReference type="RefSeq" id="WP_074200426.1">
    <property type="nucleotide sequence ID" value="NZ_FSRE01000001.1"/>
</dbReference>
<dbReference type="Pfam" id="PF11146">
    <property type="entry name" value="DUF2905"/>
    <property type="match status" value="1"/>
</dbReference>
<keyword evidence="1" id="KW-1133">Transmembrane helix</keyword>
<reference evidence="2 3" key="1">
    <citation type="submission" date="2016-11" db="EMBL/GenBank/DDBJ databases">
        <authorList>
            <person name="Jaros S."/>
            <person name="Januszkiewicz K."/>
            <person name="Wedrychowicz H."/>
        </authorList>
    </citation>
    <scope>NUCLEOTIDE SEQUENCE [LARGE SCALE GENOMIC DNA]</scope>
    <source>
        <strain evidence="2 3">DSM 17737</strain>
    </source>
</reference>
<evidence type="ECO:0000313" key="2">
    <source>
        <dbReference type="EMBL" id="SIN69043.1"/>
    </source>
</evidence>
<dbReference type="PANTHER" id="PTHR36443">
    <property type="entry name" value="BSR5223 PROTEIN"/>
    <property type="match status" value="1"/>
</dbReference>
<proteinExistence type="predicted"/>
<protein>
    <recommendedName>
        <fullName evidence="4">DUF2905 domain-containing protein</fullName>
    </recommendedName>
</protein>
<gene>
    <name evidence="2" type="ORF">SAMN05443662_0074</name>
</gene>